<dbReference type="PROSITE" id="PS51462">
    <property type="entry name" value="NUDIX"/>
    <property type="match status" value="1"/>
</dbReference>
<gene>
    <name evidence="5" type="ORF">DC345_30910</name>
</gene>
<dbReference type="AlphaFoldDB" id="A0A329QB70"/>
<dbReference type="GO" id="GO:0016787">
    <property type="term" value="F:hydrolase activity"/>
    <property type="evidence" value="ECO:0007669"/>
    <property type="project" value="UniProtKB-KW"/>
</dbReference>
<evidence type="ECO:0000256" key="2">
    <source>
        <dbReference type="ARBA" id="ARBA00022801"/>
    </source>
</evidence>
<evidence type="ECO:0000313" key="6">
    <source>
        <dbReference type="Proteomes" id="UP000250642"/>
    </source>
</evidence>
<dbReference type="PROSITE" id="PS00893">
    <property type="entry name" value="NUDIX_BOX"/>
    <property type="match status" value="1"/>
</dbReference>
<organism evidence="5 6">
    <name type="scientific">Paenibacillus taichungensis</name>
    <dbReference type="NCBI Taxonomy" id="484184"/>
    <lineage>
        <taxon>Bacteria</taxon>
        <taxon>Bacillati</taxon>
        <taxon>Bacillota</taxon>
        <taxon>Bacilli</taxon>
        <taxon>Bacillales</taxon>
        <taxon>Paenibacillaceae</taxon>
        <taxon>Paenibacillus</taxon>
    </lineage>
</organism>
<comment type="caution">
    <text evidence="5">The sequence shown here is derived from an EMBL/GenBank/DDBJ whole genome shotgun (WGS) entry which is preliminary data.</text>
</comment>
<evidence type="ECO:0000313" key="5">
    <source>
        <dbReference type="EMBL" id="RAW09574.1"/>
    </source>
</evidence>
<dbReference type="InterPro" id="IPR000086">
    <property type="entry name" value="NUDIX_hydrolase_dom"/>
</dbReference>
<dbReference type="InterPro" id="IPR015797">
    <property type="entry name" value="NUDIX_hydrolase-like_dom_sf"/>
</dbReference>
<sequence>MQRAGLRSARFLFCCYKRNGGVKMAIMTDSRGNIFLEFINIEYDKVTTITLDAPLTHALIVAKYQGKYLFMHNKWRKKWELPGGIIEAGEDAQQCVIRELFEETNQNIDTAEFKGLMKFRLQPSFHGPERTEYGALFVGELYQLDDFVDNDEASSIILWDGISEIGDVAEIDRKLIEFV</sequence>
<comment type="cofactor">
    <cofactor evidence="1">
        <name>Mg(2+)</name>
        <dbReference type="ChEBI" id="CHEBI:18420"/>
    </cofactor>
</comment>
<dbReference type="PANTHER" id="PTHR43046:SF2">
    <property type="entry name" value="8-OXO-DGTP DIPHOSPHATASE-RELATED"/>
    <property type="match status" value="1"/>
</dbReference>
<name>A0A329QB70_9BACL</name>
<comment type="similarity">
    <text evidence="3">Belongs to the Nudix hydrolase family.</text>
</comment>
<keyword evidence="2 3" id="KW-0378">Hydrolase</keyword>
<reference evidence="5 6" key="1">
    <citation type="submission" date="2018-04" db="EMBL/GenBank/DDBJ databases">
        <title>Paenibacillus taichungensis Genome sequencing and assembly.</title>
        <authorList>
            <person name="Xu J."/>
            <person name="Rensing C."/>
            <person name="Mazhar H.S."/>
        </authorList>
    </citation>
    <scope>NUCLEOTIDE SEQUENCE [LARGE SCALE GENOMIC DNA]</scope>
    <source>
        <strain evidence="5 6">NC1</strain>
    </source>
</reference>
<feature type="domain" description="Nudix hydrolase" evidence="4">
    <location>
        <begin position="51"/>
        <end position="179"/>
    </location>
</feature>
<dbReference type="Pfam" id="PF00293">
    <property type="entry name" value="NUDIX"/>
    <property type="match status" value="1"/>
</dbReference>
<dbReference type="SUPFAM" id="SSF55811">
    <property type="entry name" value="Nudix"/>
    <property type="match status" value="1"/>
</dbReference>
<dbReference type="Gene3D" id="3.90.79.10">
    <property type="entry name" value="Nucleoside Triphosphate Pyrophosphohydrolase"/>
    <property type="match status" value="1"/>
</dbReference>
<protein>
    <submittedName>
        <fullName evidence="5">NUDIX hydrolase</fullName>
    </submittedName>
</protein>
<dbReference type="EMBL" id="QEVW01000038">
    <property type="protein sequence ID" value="RAW09574.1"/>
    <property type="molecule type" value="Genomic_DNA"/>
</dbReference>
<dbReference type="InterPro" id="IPR020084">
    <property type="entry name" value="NUDIX_hydrolase_CS"/>
</dbReference>
<proteinExistence type="inferred from homology"/>
<dbReference type="Proteomes" id="UP000250642">
    <property type="component" value="Unassembled WGS sequence"/>
</dbReference>
<dbReference type="PANTHER" id="PTHR43046">
    <property type="entry name" value="GDP-MANNOSE MANNOSYL HYDROLASE"/>
    <property type="match status" value="1"/>
</dbReference>
<evidence type="ECO:0000256" key="1">
    <source>
        <dbReference type="ARBA" id="ARBA00001946"/>
    </source>
</evidence>
<dbReference type="InterPro" id="IPR020476">
    <property type="entry name" value="Nudix_hydrolase"/>
</dbReference>
<accession>A0A329QB70</accession>
<evidence type="ECO:0000256" key="3">
    <source>
        <dbReference type="RuleBase" id="RU003476"/>
    </source>
</evidence>
<dbReference type="PRINTS" id="PR00502">
    <property type="entry name" value="NUDIXFAMILY"/>
</dbReference>
<evidence type="ECO:0000259" key="4">
    <source>
        <dbReference type="PROSITE" id="PS51462"/>
    </source>
</evidence>